<evidence type="ECO:0000313" key="2">
    <source>
        <dbReference type="EMBL" id="MDD2114946.1"/>
    </source>
</evidence>
<sequence length="126" mass="14465">MDFRATRYALFAVPFFVMCQPVQASTWQICRMELNITDVLKLPYPKLQAQVVKVSQASTTAECPEKGATITFVPETADYQSTLPRRQWPKKGQLMHINYRYLDGTCKGDGHPHECRIEHYPLAGTW</sequence>
<feature type="chain" id="PRO_5040933753" description="DUF3757 domain-containing protein" evidence="1">
    <location>
        <begin position="25"/>
        <end position="126"/>
    </location>
</feature>
<evidence type="ECO:0008006" key="4">
    <source>
        <dbReference type="Google" id="ProtNLM"/>
    </source>
</evidence>
<reference evidence="2" key="1">
    <citation type="submission" date="2022-07" db="EMBL/GenBank/DDBJ databases">
        <title>Multi-strain Analysis of Pseudomonas putida Reveals Metabolic and Genetic Diversity.</title>
        <authorList>
            <person name="Monk J.M."/>
        </authorList>
    </citation>
    <scope>NUCLEOTIDE SEQUENCE</scope>
    <source>
        <strain evidence="2">17633</strain>
    </source>
</reference>
<organism evidence="2 3">
    <name type="scientific">Pseudomonas asiatica</name>
    <dbReference type="NCBI Taxonomy" id="2219225"/>
    <lineage>
        <taxon>Bacteria</taxon>
        <taxon>Pseudomonadati</taxon>
        <taxon>Pseudomonadota</taxon>
        <taxon>Gammaproteobacteria</taxon>
        <taxon>Pseudomonadales</taxon>
        <taxon>Pseudomonadaceae</taxon>
        <taxon>Pseudomonas</taxon>
    </lineage>
</organism>
<accession>A0A9X4DDR3</accession>
<name>A0A9X4DDR3_9PSED</name>
<dbReference type="EMBL" id="JANIAM010000026">
    <property type="protein sequence ID" value="MDD2114946.1"/>
    <property type="molecule type" value="Genomic_DNA"/>
</dbReference>
<dbReference type="AlphaFoldDB" id="A0A9X4DDR3"/>
<feature type="signal peptide" evidence="1">
    <location>
        <begin position="1"/>
        <end position="24"/>
    </location>
</feature>
<gene>
    <name evidence="2" type="ORF">NP554_24470</name>
</gene>
<comment type="caution">
    <text evidence="2">The sequence shown here is derived from an EMBL/GenBank/DDBJ whole genome shotgun (WGS) entry which is preliminary data.</text>
</comment>
<protein>
    <recommendedName>
        <fullName evidence="4">DUF3757 domain-containing protein</fullName>
    </recommendedName>
</protein>
<dbReference type="Proteomes" id="UP001150728">
    <property type="component" value="Unassembled WGS sequence"/>
</dbReference>
<evidence type="ECO:0000313" key="3">
    <source>
        <dbReference type="Proteomes" id="UP001150728"/>
    </source>
</evidence>
<proteinExistence type="predicted"/>
<evidence type="ECO:0000256" key="1">
    <source>
        <dbReference type="SAM" id="SignalP"/>
    </source>
</evidence>
<keyword evidence="1" id="KW-0732">Signal</keyword>